<dbReference type="Pfam" id="PF01083">
    <property type="entry name" value="Cutinase"/>
    <property type="match status" value="1"/>
</dbReference>
<evidence type="ECO:0000256" key="3">
    <source>
        <dbReference type="SAM" id="SignalP"/>
    </source>
</evidence>
<keyword evidence="3" id="KW-0732">Signal</keyword>
<dbReference type="AlphaFoldDB" id="A0A444RNL2"/>
<accession>A0A444RNL2</accession>
<dbReference type="SUPFAM" id="SSF53474">
    <property type="entry name" value="alpha/beta-Hydrolases"/>
    <property type="match status" value="1"/>
</dbReference>
<proteinExistence type="predicted"/>
<dbReference type="GO" id="GO:0052689">
    <property type="term" value="F:carboxylic ester hydrolase activity"/>
    <property type="evidence" value="ECO:0007669"/>
    <property type="project" value="UniProtKB-ARBA"/>
</dbReference>
<keyword evidence="1" id="KW-0378">Hydrolase</keyword>
<reference evidence="4 5" key="1">
    <citation type="submission" date="2018-12" db="EMBL/GenBank/DDBJ databases">
        <title>Genome of Verticillium dahliae isolate Getta Getta.</title>
        <authorList>
            <person name="Gardiner D.M."/>
        </authorList>
    </citation>
    <scope>NUCLEOTIDE SEQUENCE [LARGE SCALE GENOMIC DNA]</scope>
    <source>
        <strain evidence="4 5">Getta Getta</strain>
    </source>
</reference>
<dbReference type="PANTHER" id="PTHR33630:SF9">
    <property type="entry name" value="CUTINASE 4"/>
    <property type="match status" value="1"/>
</dbReference>
<feature type="chain" id="PRO_5019068360" description="Acetylxylan esterase" evidence="3">
    <location>
        <begin position="22"/>
        <end position="249"/>
    </location>
</feature>
<dbReference type="Gene3D" id="3.40.50.1820">
    <property type="entry name" value="alpha/beta hydrolase"/>
    <property type="match status" value="1"/>
</dbReference>
<comment type="caution">
    <text evidence="4">The sequence shown here is derived from an EMBL/GenBank/DDBJ whole genome shotgun (WGS) entry which is preliminary data.</text>
</comment>
<dbReference type="Proteomes" id="UP000288725">
    <property type="component" value="Chromosome 3"/>
</dbReference>
<evidence type="ECO:0000256" key="1">
    <source>
        <dbReference type="ARBA" id="ARBA00022801"/>
    </source>
</evidence>
<protein>
    <recommendedName>
        <fullName evidence="6">Acetylxylan esterase</fullName>
    </recommendedName>
</protein>
<dbReference type="EMBL" id="RSDZ01000123">
    <property type="protein sequence ID" value="RXG42707.1"/>
    <property type="molecule type" value="Genomic_DNA"/>
</dbReference>
<evidence type="ECO:0000313" key="5">
    <source>
        <dbReference type="Proteomes" id="UP000288725"/>
    </source>
</evidence>
<evidence type="ECO:0000313" key="4">
    <source>
        <dbReference type="EMBL" id="RXG42707.1"/>
    </source>
</evidence>
<feature type="signal peptide" evidence="3">
    <location>
        <begin position="1"/>
        <end position="21"/>
    </location>
</feature>
<evidence type="ECO:0000256" key="2">
    <source>
        <dbReference type="ARBA" id="ARBA00023157"/>
    </source>
</evidence>
<dbReference type="SMART" id="SM01110">
    <property type="entry name" value="Cutinase"/>
    <property type="match status" value="1"/>
</dbReference>
<name>A0A444RNL2_VERDA</name>
<keyword evidence="2" id="KW-1015">Disulfide bond</keyword>
<dbReference type="InterPro" id="IPR000675">
    <property type="entry name" value="Cutinase/axe"/>
</dbReference>
<dbReference type="PANTHER" id="PTHR33630">
    <property type="entry name" value="CUTINASE RV1984C-RELATED-RELATED"/>
    <property type="match status" value="1"/>
</dbReference>
<organism evidence="4 5">
    <name type="scientific">Verticillium dahliae</name>
    <name type="common">Verticillium wilt</name>
    <dbReference type="NCBI Taxonomy" id="27337"/>
    <lineage>
        <taxon>Eukaryota</taxon>
        <taxon>Fungi</taxon>
        <taxon>Dikarya</taxon>
        <taxon>Ascomycota</taxon>
        <taxon>Pezizomycotina</taxon>
        <taxon>Sordariomycetes</taxon>
        <taxon>Hypocreomycetidae</taxon>
        <taxon>Glomerellales</taxon>
        <taxon>Plectosphaerellaceae</taxon>
        <taxon>Verticillium</taxon>
    </lineage>
</organism>
<gene>
    <name evidence="4" type="ORF">VDGE_03622</name>
</gene>
<evidence type="ECO:0008006" key="6">
    <source>
        <dbReference type="Google" id="ProtNLM"/>
    </source>
</evidence>
<dbReference type="InterPro" id="IPR029058">
    <property type="entry name" value="AB_hydrolase_fold"/>
</dbReference>
<sequence>MRTLLTPLALALALALPQALAQQACAPVNIIVARGSTEQPGVGLMGSISSAAAQQIPGAVVTPLDYPAQLNPYPPSVAAGVVSMTDLLTQQTAACPQTRLVVMGYSQGAHVALDTLCGSSLNGFTPSAAQASAVGASIAAVILAGDPTFVPGLPSNRGTSQDAGIFQTRDMTQCGDVPAKTLSFCDTNDRFCAGGDSIPVHLSYFGNAAYVAEAVEFVVASVGAGASNGTTGAAVRRRWAREAARLPRD</sequence>